<keyword evidence="4" id="KW-1185">Reference proteome</keyword>
<organism evidence="3 4">
    <name type="scientific">Paraflavisolibacter caeni</name>
    <dbReference type="NCBI Taxonomy" id="2982496"/>
    <lineage>
        <taxon>Bacteria</taxon>
        <taxon>Pseudomonadati</taxon>
        <taxon>Bacteroidota</taxon>
        <taxon>Chitinophagia</taxon>
        <taxon>Chitinophagales</taxon>
        <taxon>Chitinophagaceae</taxon>
        <taxon>Paraflavisolibacter</taxon>
    </lineage>
</organism>
<dbReference type="InterPro" id="IPR025698">
    <property type="entry name" value="2TM_dom"/>
</dbReference>
<dbReference type="RefSeq" id="WP_279298141.1">
    <property type="nucleotide sequence ID" value="NZ_JAOTIF010000014.1"/>
</dbReference>
<evidence type="ECO:0000259" key="2">
    <source>
        <dbReference type="Pfam" id="PF13239"/>
    </source>
</evidence>
<comment type="caution">
    <text evidence="3">The sequence shown here is derived from an EMBL/GenBank/DDBJ whole genome shotgun (WGS) entry which is preliminary data.</text>
</comment>
<proteinExistence type="predicted"/>
<dbReference type="Proteomes" id="UP001155483">
    <property type="component" value="Unassembled WGS sequence"/>
</dbReference>
<feature type="transmembrane region" description="Helical" evidence="1">
    <location>
        <begin position="46"/>
        <end position="64"/>
    </location>
</feature>
<dbReference type="Pfam" id="PF13239">
    <property type="entry name" value="2TM"/>
    <property type="match status" value="1"/>
</dbReference>
<sequence length="93" mass="11332">MRTFTDAQLHELAHKRVEFRTHLMVYLVINAALWIIWYITGQGYPWPVWPMTGWGIGVIFHYMFDYRQSRFLSEEDEYQKLKKKLEENNHITP</sequence>
<name>A0A9X3BI47_9BACT</name>
<protein>
    <submittedName>
        <fullName evidence="3">2TM domain-containing protein</fullName>
    </submittedName>
</protein>
<evidence type="ECO:0000256" key="1">
    <source>
        <dbReference type="SAM" id="Phobius"/>
    </source>
</evidence>
<gene>
    <name evidence="3" type="ORF">OCK74_16410</name>
</gene>
<keyword evidence="1" id="KW-0472">Membrane</keyword>
<reference evidence="3" key="2">
    <citation type="submission" date="2023-04" db="EMBL/GenBank/DDBJ databases">
        <title>Paracnuella aquatica gen. nov., sp. nov., a member of the family Chitinophagaceae isolated from a hot spring.</title>
        <authorList>
            <person name="Wang C."/>
        </authorList>
    </citation>
    <scope>NUCLEOTIDE SEQUENCE</scope>
    <source>
        <strain evidence="3">LB-8</strain>
    </source>
</reference>
<evidence type="ECO:0000313" key="3">
    <source>
        <dbReference type="EMBL" id="MCU7550702.1"/>
    </source>
</evidence>
<accession>A0A9X3BI47</accession>
<keyword evidence="1" id="KW-1133">Transmembrane helix</keyword>
<dbReference type="EMBL" id="JAOTIF010000014">
    <property type="protein sequence ID" value="MCU7550702.1"/>
    <property type="molecule type" value="Genomic_DNA"/>
</dbReference>
<reference evidence="3" key="1">
    <citation type="submission" date="2022-09" db="EMBL/GenBank/DDBJ databases">
        <authorList>
            <person name="Yuan C."/>
            <person name="Ke Z."/>
        </authorList>
    </citation>
    <scope>NUCLEOTIDE SEQUENCE</scope>
    <source>
        <strain evidence="3">LB-8</strain>
    </source>
</reference>
<evidence type="ECO:0000313" key="4">
    <source>
        <dbReference type="Proteomes" id="UP001155483"/>
    </source>
</evidence>
<feature type="domain" description="2TM" evidence="2">
    <location>
        <begin position="13"/>
        <end position="84"/>
    </location>
</feature>
<feature type="transmembrane region" description="Helical" evidence="1">
    <location>
        <begin position="21"/>
        <end position="40"/>
    </location>
</feature>
<keyword evidence="1" id="KW-0812">Transmembrane</keyword>
<dbReference type="AlphaFoldDB" id="A0A9X3BI47"/>